<dbReference type="Proteomes" id="UP000194267">
    <property type="component" value="Unassembled WGS sequence"/>
</dbReference>
<name>A0A1Y2T8P9_SYMTR</name>
<evidence type="ECO:0000313" key="1">
    <source>
        <dbReference type="EMBL" id="MBY6275134.1"/>
    </source>
</evidence>
<reference evidence="1" key="3">
    <citation type="submission" date="2017-11" db="EMBL/GenBank/DDBJ databases">
        <title>Three new genomes from thermophilic consortium.</title>
        <authorList>
            <person name="Quaggio R."/>
            <person name="Amgarten D."/>
            <person name="Setubal J.C."/>
        </authorList>
    </citation>
    <scope>NUCLEOTIDE SEQUENCE</scope>
    <source>
        <strain evidence="1">ZCTH01-B2</strain>
    </source>
</reference>
<reference evidence="2" key="1">
    <citation type="submission" date="2016-04" db="EMBL/GenBank/DDBJ databases">
        <authorList>
            <person name="Evans L.H."/>
            <person name="Alamgir A."/>
            <person name="Owens N."/>
            <person name="Weber N.D."/>
            <person name="Virtaneva K."/>
            <person name="Barbian K."/>
            <person name="Babar A."/>
            <person name="Rosenke K."/>
        </authorList>
    </citation>
    <scope>NUCLEOTIDE SEQUENCE [LARGE SCALE GENOMIC DNA]</scope>
    <source>
        <strain evidence="2">G2</strain>
    </source>
</reference>
<evidence type="ECO:0000313" key="2">
    <source>
        <dbReference type="EMBL" id="OTA42146.1"/>
    </source>
</evidence>
<dbReference type="EMBL" id="LWLV01000061">
    <property type="protein sequence ID" value="OTA42146.1"/>
    <property type="molecule type" value="Genomic_DNA"/>
</dbReference>
<evidence type="ECO:0000313" key="3">
    <source>
        <dbReference type="Proteomes" id="UP000194267"/>
    </source>
</evidence>
<reference evidence="3" key="2">
    <citation type="submission" date="2016-04" db="EMBL/GenBank/DDBJ databases">
        <authorList>
            <person name="Antunes L.P."/>
            <person name="Martins L.F."/>
            <person name="Pereira R.V."/>
            <person name="Thomas A.M."/>
            <person name="Barbosa D."/>
            <person name="Nascimento L."/>
            <person name="Silva G.M."/>
            <person name="Condomitti G.W."/>
            <person name="Digiampietri L.A."/>
            <person name="Lombardi K.C."/>
            <person name="Ramos P.L."/>
            <person name="Quaggio R.B."/>
            <person name="Oliveira J.C."/>
            <person name="Pascon R.C."/>
            <person name="Cruz J.B."/>
            <person name="Silva A.M."/>
            <person name="Setubal J.C."/>
        </authorList>
    </citation>
    <scope>NUCLEOTIDE SEQUENCE [LARGE SCALE GENOMIC DNA]</scope>
</reference>
<dbReference type="RefSeq" id="WP_273377818.1">
    <property type="nucleotide sequence ID" value="NZ_JACSIR010000013.1"/>
</dbReference>
<organism evidence="2 3">
    <name type="scientific">Symbiobacterium thermophilum</name>
    <dbReference type="NCBI Taxonomy" id="2734"/>
    <lineage>
        <taxon>Bacteria</taxon>
        <taxon>Bacillati</taxon>
        <taxon>Bacillota</taxon>
        <taxon>Clostridia</taxon>
        <taxon>Eubacteriales</taxon>
        <taxon>Symbiobacteriaceae</taxon>
        <taxon>Symbiobacterium</taxon>
    </lineage>
</organism>
<dbReference type="EMBL" id="PIUK01000014">
    <property type="protein sequence ID" value="MBY6275134.1"/>
    <property type="molecule type" value="Genomic_DNA"/>
</dbReference>
<sequence length="75" mass="8141">MRSRLFAPGRRLVAEVVSVYLDRAVLAFGDGVRIEVAARAPLREGERVILRVERAGNGAVVLRLAGDEAGLDRLV</sequence>
<dbReference type="Proteomes" id="UP000732377">
    <property type="component" value="Unassembled WGS sequence"/>
</dbReference>
<gene>
    <name evidence="2" type="ORF">A6D92_01265</name>
    <name evidence="1" type="ORF">CWE10_02805</name>
</gene>
<comment type="caution">
    <text evidence="2">The sequence shown here is derived from an EMBL/GenBank/DDBJ whole genome shotgun (WGS) entry which is preliminary data.</text>
</comment>
<dbReference type="AlphaFoldDB" id="A0A1Y2T8P9"/>
<proteinExistence type="predicted"/>
<accession>A0A1Y2T8P9</accession>
<evidence type="ECO:0008006" key="4">
    <source>
        <dbReference type="Google" id="ProtNLM"/>
    </source>
</evidence>
<protein>
    <recommendedName>
        <fullName evidence="4">S1 motif domain-containing protein</fullName>
    </recommendedName>
</protein>